<sequence>MSSFEEKPLVEAMEHEDEDFDDQDESNGCGYGCFRLFRWQKHHGESKGVVVDQKGESFVISKLRKIKEASEVIAGPKWKTFIRKMSCYGKKIQKNRFQYDERSYALNFNGDHGEDDEYIMARSFSIRFIAPFPPARTQTKQ</sequence>
<feature type="compositionally biased region" description="Acidic residues" evidence="1">
    <location>
        <begin position="14"/>
        <end position="24"/>
    </location>
</feature>
<feature type="region of interest" description="Disordered" evidence="1">
    <location>
        <begin position="1"/>
        <end position="24"/>
    </location>
</feature>
<reference evidence="2 3" key="1">
    <citation type="submission" date="2024-03" db="EMBL/GenBank/DDBJ databases">
        <authorList>
            <person name="Martinez-Hernandez J."/>
        </authorList>
    </citation>
    <scope>NUCLEOTIDE SEQUENCE [LARGE SCALE GENOMIC DNA]</scope>
</reference>
<organism evidence="2 3">
    <name type="scientific">Lupinus luteus</name>
    <name type="common">European yellow lupine</name>
    <dbReference type="NCBI Taxonomy" id="3873"/>
    <lineage>
        <taxon>Eukaryota</taxon>
        <taxon>Viridiplantae</taxon>
        <taxon>Streptophyta</taxon>
        <taxon>Embryophyta</taxon>
        <taxon>Tracheophyta</taxon>
        <taxon>Spermatophyta</taxon>
        <taxon>Magnoliopsida</taxon>
        <taxon>eudicotyledons</taxon>
        <taxon>Gunneridae</taxon>
        <taxon>Pentapetalae</taxon>
        <taxon>rosids</taxon>
        <taxon>fabids</taxon>
        <taxon>Fabales</taxon>
        <taxon>Fabaceae</taxon>
        <taxon>Papilionoideae</taxon>
        <taxon>50 kb inversion clade</taxon>
        <taxon>genistoids sensu lato</taxon>
        <taxon>core genistoids</taxon>
        <taxon>Genisteae</taxon>
        <taxon>Lupinus</taxon>
    </lineage>
</organism>
<comment type="caution">
    <text evidence="2">The sequence shown here is derived from an EMBL/GenBank/DDBJ whole genome shotgun (WGS) entry which is preliminary data.</text>
</comment>
<name>A0AAV1W6C2_LUPLU</name>
<evidence type="ECO:0000313" key="2">
    <source>
        <dbReference type="EMBL" id="CAL0304915.1"/>
    </source>
</evidence>
<protein>
    <submittedName>
        <fullName evidence="2">Uncharacterized protein</fullName>
    </submittedName>
</protein>
<dbReference type="PANTHER" id="PTHR47076:SF1">
    <property type="entry name" value="NHL DOMAIN PROTEIN"/>
    <property type="match status" value="1"/>
</dbReference>
<dbReference type="AlphaFoldDB" id="A0AAV1W6C2"/>
<evidence type="ECO:0000313" key="3">
    <source>
        <dbReference type="Proteomes" id="UP001497480"/>
    </source>
</evidence>
<feature type="compositionally biased region" description="Basic and acidic residues" evidence="1">
    <location>
        <begin position="1"/>
        <end position="13"/>
    </location>
</feature>
<dbReference type="Proteomes" id="UP001497480">
    <property type="component" value="Unassembled WGS sequence"/>
</dbReference>
<keyword evidence="3" id="KW-1185">Reference proteome</keyword>
<evidence type="ECO:0000256" key="1">
    <source>
        <dbReference type="SAM" id="MobiDB-lite"/>
    </source>
</evidence>
<accession>A0AAV1W6C2</accession>
<dbReference type="PANTHER" id="PTHR47076">
    <property type="entry name" value="NHL DOMAIN PROTEIN"/>
    <property type="match status" value="1"/>
</dbReference>
<proteinExistence type="predicted"/>
<dbReference type="EMBL" id="CAXHTB010000004">
    <property type="protein sequence ID" value="CAL0304915.1"/>
    <property type="molecule type" value="Genomic_DNA"/>
</dbReference>
<gene>
    <name evidence="2" type="ORF">LLUT_LOCUS5975</name>
</gene>